<accession>A0A0F9PLZ1</accession>
<gene>
    <name evidence="2" type="ORF">LCGC14_0826270</name>
</gene>
<evidence type="ECO:0000313" key="2">
    <source>
        <dbReference type="EMBL" id="KKN31204.1"/>
    </source>
</evidence>
<reference evidence="2" key="1">
    <citation type="journal article" date="2015" name="Nature">
        <title>Complex archaea that bridge the gap between prokaryotes and eukaryotes.</title>
        <authorList>
            <person name="Spang A."/>
            <person name="Saw J.H."/>
            <person name="Jorgensen S.L."/>
            <person name="Zaremba-Niedzwiedzka K."/>
            <person name="Martijn J."/>
            <person name="Lind A.E."/>
            <person name="van Eijk R."/>
            <person name="Schleper C."/>
            <person name="Guy L."/>
            <person name="Ettema T.J."/>
        </authorList>
    </citation>
    <scope>NUCLEOTIDE SEQUENCE</scope>
</reference>
<sequence length="106" mass="12128">MRGNRNLLVFCPEVYDRQEFVSTPQGVATTEAQPQEHRWHQHFEIVQYNHDGDRPSDFMLGPVGRECGRCLSRLNPAGEIAYTDSAEVERQEKGEVAPPKLLVPRH</sequence>
<protein>
    <submittedName>
        <fullName evidence="2">Uncharacterized protein</fullName>
    </submittedName>
</protein>
<dbReference type="AlphaFoldDB" id="A0A0F9PLZ1"/>
<name>A0A0F9PLZ1_9ZZZZ</name>
<evidence type="ECO:0000256" key="1">
    <source>
        <dbReference type="SAM" id="MobiDB-lite"/>
    </source>
</evidence>
<proteinExistence type="predicted"/>
<feature type="region of interest" description="Disordered" evidence="1">
    <location>
        <begin position="85"/>
        <end position="106"/>
    </location>
</feature>
<dbReference type="EMBL" id="LAZR01002349">
    <property type="protein sequence ID" value="KKN31204.1"/>
    <property type="molecule type" value="Genomic_DNA"/>
</dbReference>
<organism evidence="2">
    <name type="scientific">marine sediment metagenome</name>
    <dbReference type="NCBI Taxonomy" id="412755"/>
    <lineage>
        <taxon>unclassified sequences</taxon>
        <taxon>metagenomes</taxon>
        <taxon>ecological metagenomes</taxon>
    </lineage>
</organism>
<comment type="caution">
    <text evidence="2">The sequence shown here is derived from an EMBL/GenBank/DDBJ whole genome shotgun (WGS) entry which is preliminary data.</text>
</comment>